<evidence type="ECO:0000256" key="5">
    <source>
        <dbReference type="ARBA" id="ARBA00022692"/>
    </source>
</evidence>
<dbReference type="GO" id="GO:0009431">
    <property type="term" value="C:bacterial-type flagellum basal body, MS ring"/>
    <property type="evidence" value="ECO:0007669"/>
    <property type="project" value="InterPro"/>
</dbReference>
<evidence type="ECO:0000259" key="12">
    <source>
        <dbReference type="Pfam" id="PF01514"/>
    </source>
</evidence>
<evidence type="ECO:0000259" key="13">
    <source>
        <dbReference type="Pfam" id="PF08345"/>
    </source>
</evidence>
<evidence type="ECO:0000256" key="2">
    <source>
        <dbReference type="ARBA" id="ARBA00004651"/>
    </source>
</evidence>
<feature type="transmembrane region" description="Helical" evidence="11">
    <location>
        <begin position="24"/>
        <end position="44"/>
    </location>
</feature>
<dbReference type="Proteomes" id="UP000254051">
    <property type="component" value="Unassembled WGS sequence"/>
</dbReference>
<dbReference type="InterPro" id="IPR000067">
    <property type="entry name" value="FlgMring_FliF"/>
</dbReference>
<dbReference type="Gene3D" id="3.30.300.30">
    <property type="match status" value="1"/>
</dbReference>
<evidence type="ECO:0000313" key="14">
    <source>
        <dbReference type="EMBL" id="SUQ12761.1"/>
    </source>
</evidence>
<proteinExistence type="inferred from homology"/>
<evidence type="ECO:0000256" key="3">
    <source>
        <dbReference type="ARBA" id="ARBA00007971"/>
    </source>
</evidence>
<comment type="function">
    <text evidence="9">The M ring may be actively involved in energy transduction.</text>
</comment>
<evidence type="ECO:0000256" key="4">
    <source>
        <dbReference type="ARBA" id="ARBA00022475"/>
    </source>
</evidence>
<dbReference type="GO" id="GO:0071973">
    <property type="term" value="P:bacterial-type flagellum-dependent cell motility"/>
    <property type="evidence" value="ECO:0007669"/>
    <property type="project" value="InterPro"/>
</dbReference>
<dbReference type="InterPro" id="IPR043427">
    <property type="entry name" value="YscJ/FliF"/>
</dbReference>
<keyword evidence="6 11" id="KW-1133">Transmembrane helix</keyword>
<evidence type="ECO:0000256" key="9">
    <source>
        <dbReference type="PIRNR" id="PIRNR004862"/>
    </source>
</evidence>
<evidence type="ECO:0000256" key="1">
    <source>
        <dbReference type="ARBA" id="ARBA00004117"/>
    </source>
</evidence>
<evidence type="ECO:0000313" key="15">
    <source>
        <dbReference type="Proteomes" id="UP000254051"/>
    </source>
</evidence>
<dbReference type="AlphaFoldDB" id="A0A316A4L3"/>
<dbReference type="OrthoDB" id="9807026at2"/>
<keyword evidence="7 11" id="KW-0472">Membrane</keyword>
<feature type="domain" description="Flagellar M-ring N-terminal" evidence="12">
    <location>
        <begin position="45"/>
        <end position="218"/>
    </location>
</feature>
<keyword evidence="14" id="KW-0966">Cell projection</keyword>
<gene>
    <name evidence="14" type="ORF">SAMN05216529_101658</name>
</gene>
<sequence length="535" mass="58198">MEKLKLKIEDVKQFLGKYSTKTKVLVAGGAVALIAAAVIIALILNHKEYTTLFSGVTKEEATQIVGKLQESGVEYQYNDNGNILVPEDIADQTRADLAYEGYPKSGFTYDVFTENAGGMTTDTEKQTYKLYDLQNRIGATIRLFDGVKDAKVTIALADEEKYVLSDPENKSVTSASAVVTMENGDSPSEKQALAIQRLVARSVPDMQMENVSVFDGNGLEVSVNPDEAGTSGDAGEEIAKLIETQISKKVINVLEPFFGNNNIRVSARGKVNMEKVVRETTTYNTPEKIDEKDKTGIVSNESTDRTVTDGSGTAGGVAGTETNADETEYNADTAAADGTVVSESATRDYLVNQVKEQGALDPGVLEDLTVSVAINSDSLSNISMNQLLDLVGNATGIAAADRKEKITIVNSPFYEPKDGETKEAAAINIAGTVKEYLPIIIAAAVIALLVILLIVILLRRRRKKQAVEVEEEEEFEEFLIPEETMKPEILQLQNEKSRELRENVREFAETNPEISAQMIRTWLNGGNQDGSKSAE</sequence>
<dbReference type="RefSeq" id="WP_109708817.1">
    <property type="nucleotide sequence ID" value="NZ_QGDS01000001.1"/>
</dbReference>
<dbReference type="GO" id="GO:0005886">
    <property type="term" value="C:plasma membrane"/>
    <property type="evidence" value="ECO:0007669"/>
    <property type="project" value="UniProtKB-SubCell"/>
</dbReference>
<keyword evidence="4" id="KW-1003">Cell membrane</keyword>
<feature type="domain" description="Flagellar M-ring C-terminal" evidence="13">
    <location>
        <begin position="254"/>
        <end position="413"/>
    </location>
</feature>
<dbReference type="Pfam" id="PF01514">
    <property type="entry name" value="YscJ_FliF"/>
    <property type="match status" value="1"/>
</dbReference>
<evidence type="ECO:0000256" key="6">
    <source>
        <dbReference type="ARBA" id="ARBA00022989"/>
    </source>
</evidence>
<keyword evidence="14" id="KW-0969">Cilium</keyword>
<keyword evidence="8 9" id="KW-0975">Bacterial flagellum</keyword>
<evidence type="ECO:0000256" key="11">
    <source>
        <dbReference type="SAM" id="Phobius"/>
    </source>
</evidence>
<dbReference type="NCBIfam" id="TIGR00206">
    <property type="entry name" value="fliF"/>
    <property type="match status" value="1"/>
</dbReference>
<evidence type="ECO:0000256" key="10">
    <source>
        <dbReference type="SAM" id="MobiDB-lite"/>
    </source>
</evidence>
<name>A0A316A4L3_9FIRM</name>
<feature type="region of interest" description="Disordered" evidence="10">
    <location>
        <begin position="301"/>
        <end position="321"/>
    </location>
</feature>
<evidence type="ECO:0000256" key="8">
    <source>
        <dbReference type="ARBA" id="ARBA00023143"/>
    </source>
</evidence>
<dbReference type="PIRSF" id="PIRSF004862">
    <property type="entry name" value="FliF"/>
    <property type="match status" value="1"/>
</dbReference>
<dbReference type="InterPro" id="IPR013556">
    <property type="entry name" value="Flag_M-ring_C"/>
</dbReference>
<dbReference type="GO" id="GO:0003774">
    <property type="term" value="F:cytoskeletal motor activity"/>
    <property type="evidence" value="ECO:0007669"/>
    <property type="project" value="InterPro"/>
</dbReference>
<accession>A0A316A4L3</accession>
<reference evidence="15" key="1">
    <citation type="submission" date="2017-07" db="EMBL/GenBank/DDBJ databases">
        <authorList>
            <person name="Varghese N."/>
            <person name="Submissions S."/>
        </authorList>
    </citation>
    <scope>NUCLEOTIDE SEQUENCE [LARGE SCALE GENOMIC DNA]</scope>
    <source>
        <strain evidence="15">NLAE-zl-C134</strain>
    </source>
</reference>
<dbReference type="PANTHER" id="PTHR30046:SF0">
    <property type="entry name" value="FLAGELLAR M-RING PROTEIN"/>
    <property type="match status" value="1"/>
</dbReference>
<keyword evidence="5 11" id="KW-0812">Transmembrane</keyword>
<evidence type="ECO:0000256" key="7">
    <source>
        <dbReference type="ARBA" id="ARBA00023136"/>
    </source>
</evidence>
<keyword evidence="14" id="KW-0282">Flagellum</keyword>
<organism evidence="14 15">
    <name type="scientific">Faecalicatena contorta</name>
    <dbReference type="NCBI Taxonomy" id="39482"/>
    <lineage>
        <taxon>Bacteria</taxon>
        <taxon>Bacillati</taxon>
        <taxon>Bacillota</taxon>
        <taxon>Clostridia</taxon>
        <taxon>Lachnospirales</taxon>
        <taxon>Lachnospiraceae</taxon>
        <taxon>Faecalicatena</taxon>
    </lineage>
</organism>
<protein>
    <recommendedName>
        <fullName evidence="9">Flagellar M-ring protein</fullName>
    </recommendedName>
</protein>
<keyword evidence="15" id="KW-1185">Reference proteome</keyword>
<comment type="similarity">
    <text evidence="3 9">Belongs to the FliF family.</text>
</comment>
<dbReference type="InterPro" id="IPR045851">
    <property type="entry name" value="AMP-bd_C_sf"/>
</dbReference>
<dbReference type="Pfam" id="PF08345">
    <property type="entry name" value="YscJ_FliF_C"/>
    <property type="match status" value="1"/>
</dbReference>
<comment type="subcellular location">
    <subcellularLocation>
        <location evidence="1 9">Bacterial flagellum basal body</location>
    </subcellularLocation>
    <subcellularLocation>
        <location evidence="2">Cell membrane</location>
        <topology evidence="2">Multi-pass membrane protein</topology>
    </subcellularLocation>
</comment>
<dbReference type="InterPro" id="IPR006182">
    <property type="entry name" value="FliF_N_dom"/>
</dbReference>
<dbReference type="PANTHER" id="PTHR30046">
    <property type="entry name" value="FLAGELLAR M-RING PROTEIN"/>
    <property type="match status" value="1"/>
</dbReference>
<dbReference type="EMBL" id="UHJJ01000001">
    <property type="protein sequence ID" value="SUQ12761.1"/>
    <property type="molecule type" value="Genomic_DNA"/>
</dbReference>
<feature type="transmembrane region" description="Helical" evidence="11">
    <location>
        <begin position="436"/>
        <end position="458"/>
    </location>
</feature>